<dbReference type="SUPFAM" id="SSF52540">
    <property type="entry name" value="P-loop containing nucleoside triphosphate hydrolases"/>
    <property type="match status" value="1"/>
</dbReference>
<evidence type="ECO:0000256" key="9">
    <source>
        <dbReference type="ARBA" id="ARBA00029962"/>
    </source>
</evidence>
<comment type="caution">
    <text evidence="14">The sequence shown here is derived from an EMBL/GenBank/DDBJ whole genome shotgun (WGS) entry which is preliminary data.</text>
</comment>
<evidence type="ECO:0000313" key="15">
    <source>
        <dbReference type="EMBL" id="KUK97268.1"/>
    </source>
</evidence>
<proteinExistence type="inferred from homology"/>
<dbReference type="GO" id="GO:0004798">
    <property type="term" value="F:dTMP kinase activity"/>
    <property type="evidence" value="ECO:0007669"/>
    <property type="project" value="UniProtKB-UniRule"/>
</dbReference>
<accession>A0A101FUZ1</accession>
<name>A0A101FUZ1_9EURY</name>
<dbReference type="AlphaFoldDB" id="A0A101FUZ1"/>
<dbReference type="GO" id="GO:0005737">
    <property type="term" value="C:cytoplasm"/>
    <property type="evidence" value="ECO:0007669"/>
    <property type="project" value="TreeGrafter"/>
</dbReference>
<protein>
    <recommendedName>
        <fullName evidence="3 11">Probable thymidylate kinase</fullName>
        <ecNumber evidence="2 11">2.7.4.9</ecNumber>
    </recommendedName>
    <alternativeName>
        <fullName evidence="9 11">dTMP kinase</fullName>
    </alternativeName>
</protein>
<dbReference type="Proteomes" id="UP000053961">
    <property type="component" value="Unassembled WGS sequence"/>
</dbReference>
<dbReference type="EMBL" id="LGHB01000003">
    <property type="protein sequence ID" value="KUK97268.1"/>
    <property type="molecule type" value="Genomic_DNA"/>
</dbReference>
<evidence type="ECO:0000256" key="5">
    <source>
        <dbReference type="ARBA" id="ARBA00022727"/>
    </source>
</evidence>
<dbReference type="Gene3D" id="3.40.50.300">
    <property type="entry name" value="P-loop containing nucleotide triphosphate hydrolases"/>
    <property type="match status" value="1"/>
</dbReference>
<evidence type="ECO:0000256" key="11">
    <source>
        <dbReference type="HAMAP-Rule" id="MF_00165"/>
    </source>
</evidence>
<dbReference type="InterPro" id="IPR039430">
    <property type="entry name" value="Thymidylate_kin-like_dom"/>
</dbReference>
<feature type="domain" description="Thymidylate kinase-like" evidence="13">
    <location>
        <begin position="8"/>
        <end position="224"/>
    </location>
</feature>
<dbReference type="EMBL" id="LGFT01000012">
    <property type="protein sequence ID" value="KUK44910.1"/>
    <property type="molecule type" value="Genomic_DNA"/>
</dbReference>
<keyword evidence="12" id="KW-0175">Coiled coil</keyword>
<dbReference type="NCBIfam" id="TIGR00041">
    <property type="entry name" value="DTMP_kinase"/>
    <property type="match status" value="1"/>
</dbReference>
<keyword evidence="5 11" id="KW-0545">Nucleotide biosynthesis</keyword>
<dbReference type="PANTHER" id="PTHR10344:SF4">
    <property type="entry name" value="UMP-CMP KINASE 2, MITOCHONDRIAL"/>
    <property type="match status" value="1"/>
</dbReference>
<evidence type="ECO:0000256" key="6">
    <source>
        <dbReference type="ARBA" id="ARBA00022741"/>
    </source>
</evidence>
<dbReference type="PATRIC" id="fig|301375.6.peg.334"/>
<dbReference type="CDD" id="cd01672">
    <property type="entry name" value="TMPK"/>
    <property type="match status" value="1"/>
</dbReference>
<evidence type="ECO:0000313" key="17">
    <source>
        <dbReference type="Proteomes" id="UP000057043"/>
    </source>
</evidence>
<feature type="binding site" evidence="11">
    <location>
        <begin position="10"/>
        <end position="17"/>
    </location>
    <ligand>
        <name>ATP</name>
        <dbReference type="ChEBI" id="CHEBI:30616"/>
    </ligand>
</feature>
<evidence type="ECO:0000256" key="7">
    <source>
        <dbReference type="ARBA" id="ARBA00022777"/>
    </source>
</evidence>
<evidence type="ECO:0000256" key="2">
    <source>
        <dbReference type="ARBA" id="ARBA00012980"/>
    </source>
</evidence>
<gene>
    <name evidence="11" type="primary">tmk</name>
    <name evidence="14" type="ORF">XD72_0736</name>
    <name evidence="15" type="ORF">XE07_0423</name>
</gene>
<evidence type="ECO:0000259" key="13">
    <source>
        <dbReference type="Pfam" id="PF02223"/>
    </source>
</evidence>
<dbReference type="Proteomes" id="UP000057043">
    <property type="component" value="Unassembled WGS sequence"/>
</dbReference>
<dbReference type="InterPro" id="IPR027417">
    <property type="entry name" value="P-loop_NTPase"/>
</dbReference>
<dbReference type="Pfam" id="PF02223">
    <property type="entry name" value="Thymidylate_kin"/>
    <property type="match status" value="1"/>
</dbReference>
<comment type="similarity">
    <text evidence="1 11">Belongs to the thymidylate kinase family.</text>
</comment>
<evidence type="ECO:0000256" key="8">
    <source>
        <dbReference type="ARBA" id="ARBA00022840"/>
    </source>
</evidence>
<dbReference type="GO" id="GO:0006235">
    <property type="term" value="P:dTTP biosynthetic process"/>
    <property type="evidence" value="ECO:0007669"/>
    <property type="project" value="UniProtKB-UniRule"/>
</dbReference>
<evidence type="ECO:0000313" key="16">
    <source>
        <dbReference type="Proteomes" id="UP000053961"/>
    </source>
</evidence>
<dbReference type="InterPro" id="IPR018094">
    <property type="entry name" value="Thymidylate_kinase"/>
</dbReference>
<reference evidence="16 17" key="2">
    <citation type="journal article" date="2015" name="MBio">
        <title>Genome-Resolved Metagenomic Analysis Reveals Roles for Candidate Phyla and Other Microbial Community Members in Biogeochemical Transformations in Oil Reservoirs.</title>
        <authorList>
            <person name="Hu P."/>
            <person name="Tom L."/>
            <person name="Singh A."/>
            <person name="Thomas B.C."/>
            <person name="Baker B.J."/>
            <person name="Piceno Y.M."/>
            <person name="Andersen G.L."/>
            <person name="Banfield J.F."/>
        </authorList>
    </citation>
    <scope>NUCLEOTIDE SEQUENCE [LARGE SCALE GENOMIC DNA]</scope>
    <source>
        <strain evidence="14">57_489</strain>
    </source>
</reference>
<feature type="coiled-coil region" evidence="12">
    <location>
        <begin position="213"/>
        <end position="240"/>
    </location>
</feature>
<comment type="catalytic activity">
    <reaction evidence="10 11">
        <text>dTMP + ATP = dTDP + ADP</text>
        <dbReference type="Rhea" id="RHEA:13517"/>
        <dbReference type="ChEBI" id="CHEBI:30616"/>
        <dbReference type="ChEBI" id="CHEBI:58369"/>
        <dbReference type="ChEBI" id="CHEBI:63528"/>
        <dbReference type="ChEBI" id="CHEBI:456216"/>
        <dbReference type="EC" id="2.7.4.9"/>
    </reaction>
</comment>
<keyword evidence="7 11" id="KW-0418">Kinase</keyword>
<dbReference type="GO" id="GO:0005524">
    <property type="term" value="F:ATP binding"/>
    <property type="evidence" value="ECO:0007669"/>
    <property type="project" value="UniProtKB-UniRule"/>
</dbReference>
<evidence type="ECO:0000256" key="12">
    <source>
        <dbReference type="SAM" id="Coils"/>
    </source>
</evidence>
<keyword evidence="6 11" id="KW-0547">Nucleotide-binding</keyword>
<dbReference type="GO" id="GO:0006233">
    <property type="term" value="P:dTDP biosynthetic process"/>
    <property type="evidence" value="ECO:0007669"/>
    <property type="project" value="InterPro"/>
</dbReference>
<dbReference type="GO" id="GO:0006227">
    <property type="term" value="P:dUDP biosynthetic process"/>
    <property type="evidence" value="ECO:0007669"/>
    <property type="project" value="TreeGrafter"/>
</dbReference>
<keyword evidence="8 11" id="KW-0067">ATP-binding</keyword>
<evidence type="ECO:0000256" key="10">
    <source>
        <dbReference type="ARBA" id="ARBA00048743"/>
    </source>
</evidence>
<dbReference type="HAMAP" id="MF_00165">
    <property type="entry name" value="Thymidylate_kinase"/>
    <property type="match status" value="1"/>
</dbReference>
<evidence type="ECO:0000256" key="1">
    <source>
        <dbReference type="ARBA" id="ARBA00009776"/>
    </source>
</evidence>
<organism evidence="14 17">
    <name type="scientific">Methanothrix harundinacea</name>
    <dbReference type="NCBI Taxonomy" id="301375"/>
    <lineage>
        <taxon>Archaea</taxon>
        <taxon>Methanobacteriati</taxon>
        <taxon>Methanobacteriota</taxon>
        <taxon>Stenosarchaea group</taxon>
        <taxon>Methanomicrobia</taxon>
        <taxon>Methanotrichales</taxon>
        <taxon>Methanotrichaceae</taxon>
        <taxon>Methanothrix</taxon>
    </lineage>
</organism>
<evidence type="ECO:0000256" key="4">
    <source>
        <dbReference type="ARBA" id="ARBA00022679"/>
    </source>
</evidence>
<evidence type="ECO:0000256" key="3">
    <source>
        <dbReference type="ARBA" id="ARBA00013355"/>
    </source>
</evidence>
<evidence type="ECO:0000313" key="14">
    <source>
        <dbReference type="EMBL" id="KUK44910.1"/>
    </source>
</evidence>
<dbReference type="EC" id="2.7.4.9" evidence="2 11"/>
<keyword evidence="4 11" id="KW-0808">Transferase</keyword>
<dbReference type="PANTHER" id="PTHR10344">
    <property type="entry name" value="THYMIDYLATE KINASE"/>
    <property type="match status" value="1"/>
</dbReference>
<sequence length="241" mass="27175">MRGILITFEGIDGSGKSTTIAEIARRIGEEERGDEERTPFAGRRFHFTAEPTGGEEGRLIREMLRKGPKTANVGGPGAREAEQLEELFLFMADHARHLKETVIPALERGRVVISDRYSDSRIAYQGATLRGIIPQPMKWVRELHRPWSVVPDKTILFSIDPAQAVLRCRSREEVSPSRMPKSPEKFEREAFLQEVAANFEAMARSEPGRFVIIDAARSKAEILEETMEALTEILEETKTNV</sequence>
<reference evidence="15" key="1">
    <citation type="journal article" date="2015" name="MBio">
        <title>Genome-resolved metagenomic analysis reveals roles for candidate phyla and other microbial community members in biogeochemical transformations in oil reservoirs.</title>
        <authorList>
            <person name="Hu P."/>
            <person name="Tom L."/>
            <person name="Singh A."/>
            <person name="Thomas B.C."/>
            <person name="Baker B.J."/>
            <person name="Piceno Y.M."/>
            <person name="Andersen G.L."/>
            <person name="Banfield J.F."/>
        </authorList>
    </citation>
    <scope>NUCLEOTIDE SEQUENCE [LARGE SCALE GENOMIC DNA]</scope>
    <source>
        <strain evidence="15">56_747</strain>
    </source>
</reference>